<dbReference type="InterPro" id="IPR036890">
    <property type="entry name" value="HATPase_C_sf"/>
</dbReference>
<dbReference type="Gene3D" id="3.30.565.10">
    <property type="entry name" value="Histidine kinase-like ATPase, C-terminal domain"/>
    <property type="match status" value="1"/>
</dbReference>
<protein>
    <recommendedName>
        <fullName evidence="2">histidine kinase</fullName>
        <ecNumber evidence="2">2.7.13.3</ecNumber>
    </recommendedName>
</protein>
<dbReference type="EMBL" id="CP033169">
    <property type="protein sequence ID" value="AYO31503.1"/>
    <property type="molecule type" value="Genomic_DNA"/>
</dbReference>
<evidence type="ECO:0000256" key="1">
    <source>
        <dbReference type="ARBA" id="ARBA00000085"/>
    </source>
</evidence>
<dbReference type="PANTHER" id="PTHR24421">
    <property type="entry name" value="NITRATE/NITRITE SENSOR PROTEIN NARX-RELATED"/>
    <property type="match status" value="1"/>
</dbReference>
<evidence type="ECO:0000256" key="5">
    <source>
        <dbReference type="ARBA" id="ARBA00023012"/>
    </source>
</evidence>
<feature type="domain" description="Histidine kinase" evidence="7">
    <location>
        <begin position="187"/>
        <end position="383"/>
    </location>
</feature>
<sequence length="384" mass="44200">MKKNRLEIFYLNKIIDSTIEAVEKGQKEIFNIAEHSKRECERLEKELLQVKQRAKETIERVDALEKQEKAVRFKLMMVSRDFKKYSEHDIKNAYEEARDIQIKLSLEKEREAQLREKRDDLERNYKSMMTILNQAEHLTMQVGVALSFLKGNLEDISDQLTDAAQKRNFASQIIKAQEEERRRVARDIHDGPAQTMANIIIQAEICEKLFEKDIDRAKRELKELKEIVRGSLKELRKIIFNLRPSALDDLGLEAVVRRSCSEFQEDTGINTDFKIFGDKMRMDSSIEVTLFRIIQEALSNIKKHAGAKNAVIKLETGKGLINLIIADDGSGFELNTRTDDSEMQDHFGLMSIKERTELLNGSLNIESAPGKGTKIFITIPVKGK</sequence>
<dbReference type="SMART" id="SM00387">
    <property type="entry name" value="HATPase_c"/>
    <property type="match status" value="1"/>
</dbReference>
<dbReference type="InterPro" id="IPR005467">
    <property type="entry name" value="His_kinase_dom"/>
</dbReference>
<dbReference type="PROSITE" id="PS50109">
    <property type="entry name" value="HIS_KIN"/>
    <property type="match status" value="1"/>
</dbReference>
<accession>A0A3G2R7X7</accession>
<keyword evidence="6" id="KW-0175">Coiled coil</keyword>
<dbReference type="Proteomes" id="UP000280960">
    <property type="component" value="Chromosome"/>
</dbReference>
<organism evidence="8 9">
    <name type="scientific">Biomaibacter acetigenes</name>
    <dbReference type="NCBI Taxonomy" id="2316383"/>
    <lineage>
        <taxon>Bacteria</taxon>
        <taxon>Bacillati</taxon>
        <taxon>Bacillota</taxon>
        <taxon>Clostridia</taxon>
        <taxon>Thermosediminibacterales</taxon>
        <taxon>Tepidanaerobacteraceae</taxon>
        <taxon>Biomaibacter</taxon>
    </lineage>
</organism>
<dbReference type="InterPro" id="IPR050482">
    <property type="entry name" value="Sensor_HK_TwoCompSys"/>
</dbReference>
<dbReference type="InterPro" id="IPR003594">
    <property type="entry name" value="HATPase_dom"/>
</dbReference>
<keyword evidence="4 8" id="KW-0418">Kinase</keyword>
<evidence type="ECO:0000313" key="9">
    <source>
        <dbReference type="Proteomes" id="UP000280960"/>
    </source>
</evidence>
<feature type="coiled-coil region" evidence="6">
    <location>
        <begin position="33"/>
        <end position="67"/>
    </location>
</feature>
<dbReference type="PANTHER" id="PTHR24421:SF55">
    <property type="entry name" value="SENSOR HISTIDINE KINASE YDFH"/>
    <property type="match status" value="1"/>
</dbReference>
<dbReference type="GO" id="GO:0000155">
    <property type="term" value="F:phosphorelay sensor kinase activity"/>
    <property type="evidence" value="ECO:0007669"/>
    <property type="project" value="InterPro"/>
</dbReference>
<dbReference type="CDD" id="cd16917">
    <property type="entry name" value="HATPase_UhpB-NarQ-NarX-like"/>
    <property type="match status" value="1"/>
</dbReference>
<keyword evidence="5" id="KW-0902">Two-component regulatory system</keyword>
<evidence type="ECO:0000259" key="7">
    <source>
        <dbReference type="PROSITE" id="PS50109"/>
    </source>
</evidence>
<evidence type="ECO:0000313" key="8">
    <source>
        <dbReference type="EMBL" id="AYO31503.1"/>
    </source>
</evidence>
<evidence type="ECO:0000256" key="6">
    <source>
        <dbReference type="SAM" id="Coils"/>
    </source>
</evidence>
<dbReference type="InterPro" id="IPR011712">
    <property type="entry name" value="Sig_transdc_His_kin_sub3_dim/P"/>
</dbReference>
<dbReference type="Pfam" id="PF05384">
    <property type="entry name" value="DegS"/>
    <property type="match status" value="1"/>
</dbReference>
<evidence type="ECO:0000256" key="4">
    <source>
        <dbReference type="ARBA" id="ARBA00022777"/>
    </source>
</evidence>
<dbReference type="GO" id="GO:0046983">
    <property type="term" value="F:protein dimerization activity"/>
    <property type="evidence" value="ECO:0007669"/>
    <property type="project" value="InterPro"/>
</dbReference>
<dbReference type="Pfam" id="PF02518">
    <property type="entry name" value="HATPase_c"/>
    <property type="match status" value="1"/>
</dbReference>
<dbReference type="EC" id="2.7.13.3" evidence="2"/>
<feature type="coiled-coil region" evidence="6">
    <location>
        <begin position="104"/>
        <end position="166"/>
    </location>
</feature>
<dbReference type="SUPFAM" id="SSF55874">
    <property type="entry name" value="ATPase domain of HSP90 chaperone/DNA topoisomerase II/histidine kinase"/>
    <property type="match status" value="1"/>
</dbReference>
<dbReference type="Pfam" id="PF07730">
    <property type="entry name" value="HisKA_3"/>
    <property type="match status" value="1"/>
</dbReference>
<dbReference type="Gene3D" id="1.20.5.1930">
    <property type="match status" value="1"/>
</dbReference>
<keyword evidence="9" id="KW-1185">Reference proteome</keyword>
<dbReference type="InterPro" id="IPR016381">
    <property type="entry name" value="Sig_transdc_His_kinase_DegS"/>
</dbReference>
<gene>
    <name evidence="8" type="ORF">D2962_13665</name>
</gene>
<dbReference type="InterPro" id="IPR008595">
    <property type="entry name" value="DegS"/>
</dbReference>
<dbReference type="AlphaFoldDB" id="A0A3G2R7X7"/>
<dbReference type="PIRSF" id="PIRSF003169">
    <property type="entry name" value="STHK_DegS"/>
    <property type="match status" value="1"/>
</dbReference>
<dbReference type="GO" id="GO:0016020">
    <property type="term" value="C:membrane"/>
    <property type="evidence" value="ECO:0007669"/>
    <property type="project" value="InterPro"/>
</dbReference>
<dbReference type="RefSeq" id="WP_120767094.1">
    <property type="nucleotide sequence ID" value="NZ_CP033169.1"/>
</dbReference>
<evidence type="ECO:0000256" key="3">
    <source>
        <dbReference type="ARBA" id="ARBA00022679"/>
    </source>
</evidence>
<reference evidence="8 9" key="1">
    <citation type="submission" date="2018-10" db="EMBL/GenBank/DDBJ databases">
        <authorList>
            <person name="Zhang X."/>
        </authorList>
    </citation>
    <scope>NUCLEOTIDE SEQUENCE [LARGE SCALE GENOMIC DNA]</scope>
    <source>
        <strain evidence="8 9">SK-G1</strain>
    </source>
</reference>
<evidence type="ECO:0000256" key="2">
    <source>
        <dbReference type="ARBA" id="ARBA00012438"/>
    </source>
</evidence>
<keyword evidence="3" id="KW-0808">Transferase</keyword>
<comment type="catalytic activity">
    <reaction evidence="1">
        <text>ATP + protein L-histidine = ADP + protein N-phospho-L-histidine.</text>
        <dbReference type="EC" id="2.7.13.3"/>
    </reaction>
</comment>
<dbReference type="KEGG" id="bacg:D2962_13665"/>
<name>A0A3G2R7X7_9FIRM</name>
<feature type="coiled-coil region" evidence="6">
    <location>
        <begin position="207"/>
        <end position="234"/>
    </location>
</feature>
<proteinExistence type="predicted"/>